<dbReference type="PANTHER" id="PTHR35908">
    <property type="entry name" value="HYPOTHETICAL FUSION PROTEIN"/>
    <property type="match status" value="1"/>
</dbReference>
<dbReference type="AlphaFoldDB" id="A0A7K3M8R7"/>
<keyword evidence="3" id="KW-1185">Reference proteome</keyword>
<dbReference type="PANTHER" id="PTHR35908:SF1">
    <property type="entry name" value="CONSERVED PROTEIN"/>
    <property type="match status" value="1"/>
</dbReference>
<dbReference type="EMBL" id="WLZY01000008">
    <property type="protein sequence ID" value="NDL59590.1"/>
    <property type="molecule type" value="Genomic_DNA"/>
</dbReference>
<organism evidence="2 3">
    <name type="scientific">Phytoactinopolyspora mesophila</name>
    <dbReference type="NCBI Taxonomy" id="2650750"/>
    <lineage>
        <taxon>Bacteria</taxon>
        <taxon>Bacillati</taxon>
        <taxon>Actinomycetota</taxon>
        <taxon>Actinomycetes</taxon>
        <taxon>Jiangellales</taxon>
        <taxon>Jiangellaceae</taxon>
        <taxon>Phytoactinopolyspora</taxon>
    </lineage>
</organism>
<gene>
    <name evidence="2" type="ORF">F7O44_21190</name>
</gene>
<evidence type="ECO:0000313" key="2">
    <source>
        <dbReference type="EMBL" id="NDL59590.1"/>
    </source>
</evidence>
<name>A0A7K3M8R7_9ACTN</name>
<dbReference type="SUPFAM" id="SSF54593">
    <property type="entry name" value="Glyoxalase/Bleomycin resistance protein/Dihydroxybiphenyl dioxygenase"/>
    <property type="match status" value="2"/>
</dbReference>
<dbReference type="PROSITE" id="PS51819">
    <property type="entry name" value="VOC"/>
    <property type="match status" value="1"/>
</dbReference>
<dbReference type="CDD" id="cd06587">
    <property type="entry name" value="VOC"/>
    <property type="match status" value="2"/>
</dbReference>
<reference evidence="2 3" key="1">
    <citation type="submission" date="2019-11" db="EMBL/GenBank/DDBJ databases">
        <authorList>
            <person name="Li X.-J."/>
            <person name="Feng X.-M."/>
        </authorList>
    </citation>
    <scope>NUCLEOTIDE SEQUENCE [LARGE SCALE GENOMIC DNA]</scope>
    <source>
        <strain evidence="2 3">XMNu-373</strain>
    </source>
</reference>
<dbReference type="Proteomes" id="UP000460435">
    <property type="component" value="Unassembled WGS sequence"/>
</dbReference>
<accession>A0A7K3M8R7</accession>
<proteinExistence type="predicted"/>
<dbReference type="Gene3D" id="3.10.180.10">
    <property type="entry name" value="2,3-Dihydroxybiphenyl 1,2-Dioxygenase, domain 1"/>
    <property type="match status" value="2"/>
</dbReference>
<dbReference type="Pfam" id="PF18029">
    <property type="entry name" value="Glyoxalase_6"/>
    <property type="match status" value="2"/>
</dbReference>
<protein>
    <submittedName>
        <fullName evidence="2">VOC family protein</fullName>
    </submittedName>
</protein>
<evidence type="ECO:0000259" key="1">
    <source>
        <dbReference type="PROSITE" id="PS51819"/>
    </source>
</evidence>
<dbReference type="InterPro" id="IPR037523">
    <property type="entry name" value="VOC_core"/>
</dbReference>
<dbReference type="RefSeq" id="WP_162452300.1">
    <property type="nucleotide sequence ID" value="NZ_WLZY01000008.1"/>
</dbReference>
<feature type="domain" description="VOC" evidence="1">
    <location>
        <begin position="4"/>
        <end position="124"/>
    </location>
</feature>
<dbReference type="InterPro" id="IPR029068">
    <property type="entry name" value="Glyas_Bleomycin-R_OHBP_Dase"/>
</dbReference>
<evidence type="ECO:0000313" key="3">
    <source>
        <dbReference type="Proteomes" id="UP000460435"/>
    </source>
</evidence>
<dbReference type="InterPro" id="IPR041581">
    <property type="entry name" value="Glyoxalase_6"/>
</dbReference>
<sequence length="247" mass="26566">MSTRLVSVVVDAQDPDSLAAFWAAALQWPVTYSDPDEVVVEIEDQAGHWGDAGTVPLVFVPVHEPKAVKNRVHLDLVSSSAEEQATTVERLLDLGARHIDIGQGDVPWTVLADPEGNELCVLEPRVDYAGAERIAAVVLDSTDPVADASFWQAASGWRIDHRGAGYARLRHPDRAATVLELVSAPGGKQAKDRIHVDLAPYPGDDLDSEVARLSGLGAQRTDIGQGDTSWEVLSDPGGHEFCVLTPR</sequence>
<comment type="caution">
    <text evidence="2">The sequence shown here is derived from an EMBL/GenBank/DDBJ whole genome shotgun (WGS) entry which is preliminary data.</text>
</comment>